<keyword evidence="4" id="KW-1185">Reference proteome</keyword>
<feature type="compositionally biased region" description="Polar residues" evidence="2">
    <location>
        <begin position="21"/>
        <end position="39"/>
    </location>
</feature>
<feature type="coiled-coil region" evidence="1">
    <location>
        <begin position="392"/>
        <end position="419"/>
    </location>
</feature>
<evidence type="ECO:0000313" key="4">
    <source>
        <dbReference type="Proteomes" id="UP000655225"/>
    </source>
</evidence>
<dbReference type="Proteomes" id="UP000655225">
    <property type="component" value="Unassembled WGS sequence"/>
</dbReference>
<reference evidence="3 4" key="1">
    <citation type="submission" date="2020-04" db="EMBL/GenBank/DDBJ databases">
        <title>Plant Genome Project.</title>
        <authorList>
            <person name="Zhang R.-G."/>
        </authorList>
    </citation>
    <scope>NUCLEOTIDE SEQUENCE [LARGE SCALE GENOMIC DNA]</scope>
    <source>
        <strain evidence="3">YNK0</strain>
        <tissue evidence="3">Leaf</tissue>
    </source>
</reference>
<dbReference type="AlphaFoldDB" id="A0A835DGW3"/>
<comment type="caution">
    <text evidence="3">The sequence shown here is derived from an EMBL/GenBank/DDBJ whole genome shotgun (WGS) entry which is preliminary data.</text>
</comment>
<feature type="coiled-coil region" evidence="1">
    <location>
        <begin position="199"/>
        <end position="226"/>
    </location>
</feature>
<protein>
    <submittedName>
        <fullName evidence="3">Uncharacterized protein</fullName>
    </submittedName>
</protein>
<dbReference type="OrthoDB" id="1715603at2759"/>
<feature type="coiled-coil region" evidence="1">
    <location>
        <begin position="123"/>
        <end position="150"/>
    </location>
</feature>
<feature type="region of interest" description="Disordered" evidence="2">
    <location>
        <begin position="1"/>
        <end position="42"/>
    </location>
</feature>
<keyword evidence="1" id="KW-0175">Coiled coil</keyword>
<feature type="compositionally biased region" description="Basic and acidic residues" evidence="2">
    <location>
        <begin position="434"/>
        <end position="452"/>
    </location>
</feature>
<evidence type="ECO:0000256" key="1">
    <source>
        <dbReference type="SAM" id="Coils"/>
    </source>
</evidence>
<name>A0A835DGW3_TETSI</name>
<gene>
    <name evidence="3" type="ORF">HHK36_012045</name>
</gene>
<accession>A0A835DGW3</accession>
<evidence type="ECO:0000313" key="3">
    <source>
        <dbReference type="EMBL" id="KAF8403938.1"/>
    </source>
</evidence>
<dbReference type="OMA" id="REIHEDN"/>
<dbReference type="EMBL" id="JABCRI010000007">
    <property type="protein sequence ID" value="KAF8403938.1"/>
    <property type="molecule type" value="Genomic_DNA"/>
</dbReference>
<evidence type="ECO:0000256" key="2">
    <source>
        <dbReference type="SAM" id="MobiDB-lite"/>
    </source>
</evidence>
<sequence length="467" mass="52468">MLKRESGSGTLTSIDGDKSSGIKSISTPSTPQAETTNFPTEPRIFNSLLAESTSSADLLLEARQDREVPEDNFLGQETPLTSINTIDQIDLLREQQKVLSGEVALNSSALKRLSEEASNHPRKEQIHVEMRKLNDEIKVKNQQIASLEKQIAASILASQNKMDTLELSQSFAELAGQLNEKSFELEVKAADNRIIQEQLNQKICECEGLQEAVASLKQQLSGALESRNSSPRVAHSQHYTEGKSFQGELCIYKENRVLRDADEELLLQAQATEIEDLKQKLMELTEAKGQLEVRNQKLAEESSYAKGLASAAAVELKALSEEVTKLMNHNERLSTELAALKNSPTQRRTSASSRNGRRDGHIKRHDQGGSPTDMKRELAISREREMSYEAALMEKDQRESELQKKVEESKQREAYLENELANMWVLVAKLKKSHGADKDDSDHSKRETQRMDGLEIWNDATLRKDFH</sequence>
<feature type="region of interest" description="Disordered" evidence="2">
    <location>
        <begin position="337"/>
        <end position="375"/>
    </location>
</feature>
<feature type="region of interest" description="Disordered" evidence="2">
    <location>
        <begin position="432"/>
        <end position="452"/>
    </location>
</feature>
<organism evidence="3 4">
    <name type="scientific">Tetracentron sinense</name>
    <name type="common">Spur-leaf</name>
    <dbReference type="NCBI Taxonomy" id="13715"/>
    <lineage>
        <taxon>Eukaryota</taxon>
        <taxon>Viridiplantae</taxon>
        <taxon>Streptophyta</taxon>
        <taxon>Embryophyta</taxon>
        <taxon>Tracheophyta</taxon>
        <taxon>Spermatophyta</taxon>
        <taxon>Magnoliopsida</taxon>
        <taxon>Trochodendrales</taxon>
        <taxon>Trochodendraceae</taxon>
        <taxon>Tetracentron</taxon>
    </lineage>
</organism>
<proteinExistence type="predicted"/>
<feature type="compositionally biased region" description="Polar residues" evidence="2">
    <location>
        <begin position="342"/>
        <end position="354"/>
    </location>
</feature>